<organism evidence="3 4">
    <name type="scientific">Calycomorphotria hydatis</name>
    <dbReference type="NCBI Taxonomy" id="2528027"/>
    <lineage>
        <taxon>Bacteria</taxon>
        <taxon>Pseudomonadati</taxon>
        <taxon>Planctomycetota</taxon>
        <taxon>Planctomycetia</taxon>
        <taxon>Planctomycetales</taxon>
        <taxon>Planctomycetaceae</taxon>
        <taxon>Calycomorphotria</taxon>
    </lineage>
</organism>
<dbReference type="PANTHER" id="PTHR30093:SF2">
    <property type="entry name" value="TYPE II SECRETION SYSTEM PROTEIN H"/>
    <property type="match status" value="1"/>
</dbReference>
<protein>
    <recommendedName>
        <fullName evidence="2">DUF1559 domain-containing protein</fullName>
    </recommendedName>
</protein>
<gene>
    <name evidence="3" type="ORF">V22_37080</name>
</gene>
<keyword evidence="4" id="KW-1185">Reference proteome</keyword>
<dbReference type="NCBIfam" id="TIGR02532">
    <property type="entry name" value="IV_pilin_GFxxxE"/>
    <property type="match status" value="1"/>
</dbReference>
<dbReference type="InterPro" id="IPR011453">
    <property type="entry name" value="DUF1559"/>
</dbReference>
<keyword evidence="1" id="KW-0812">Transmembrane</keyword>
<keyword evidence="1" id="KW-1133">Transmembrane helix</keyword>
<evidence type="ECO:0000259" key="2">
    <source>
        <dbReference type="Pfam" id="PF07596"/>
    </source>
</evidence>
<accession>A0A517TDJ7</accession>
<feature type="transmembrane region" description="Helical" evidence="1">
    <location>
        <begin position="25"/>
        <end position="50"/>
    </location>
</feature>
<dbReference type="Gene3D" id="3.30.700.10">
    <property type="entry name" value="Glycoprotein, Type 4 Pilin"/>
    <property type="match status" value="1"/>
</dbReference>
<evidence type="ECO:0000256" key="1">
    <source>
        <dbReference type="SAM" id="Phobius"/>
    </source>
</evidence>
<name>A0A517TDJ7_9PLAN</name>
<feature type="domain" description="DUF1559" evidence="2">
    <location>
        <begin position="51"/>
        <end position="333"/>
    </location>
</feature>
<evidence type="ECO:0000313" key="4">
    <source>
        <dbReference type="Proteomes" id="UP000319976"/>
    </source>
</evidence>
<sequence>MLIARRHVTPDCAAEKEKMRKHSSYGFTIVELLVVIAVISLLVALLIPAVQQAREAARMSECRNKLKQLALAMHNYHDGHRTFPPGVCIAVPEGASASSVRCSRMNPAWGLYLTPFLELSAIYNAQAFEQSGAVWNSGSNQVGDCNSWGLVPYPPNDANLMKVVAEVFLCPTDTQRGLNHKNLARSSYLGVNGDSNKTKGQYVSTDKLSGVLYANSKVRIRDITDGTSNTMMIGEVSDLQYYYHGAADLTSGYTSGGNWSVAWDFKFDDMVTRDTYYLRPMNRSTPDPAVGSSTLLGGDSSAGNNDGFGSMHAGGAQFAFADGSVHFLSENIHSRVASGSIPKGTYQLLSDKADGEVVGEF</sequence>
<evidence type="ECO:0000313" key="3">
    <source>
        <dbReference type="EMBL" id="QDT66441.1"/>
    </source>
</evidence>
<proteinExistence type="predicted"/>
<keyword evidence="1" id="KW-0472">Membrane</keyword>
<dbReference type="Proteomes" id="UP000319976">
    <property type="component" value="Chromosome"/>
</dbReference>
<dbReference type="Pfam" id="PF07963">
    <property type="entry name" value="N_methyl"/>
    <property type="match status" value="1"/>
</dbReference>
<dbReference type="RefSeq" id="WP_231734279.1">
    <property type="nucleotide sequence ID" value="NZ_CP036316.1"/>
</dbReference>
<dbReference type="KEGG" id="chya:V22_37080"/>
<dbReference type="Pfam" id="PF07596">
    <property type="entry name" value="SBP_bac_10"/>
    <property type="match status" value="1"/>
</dbReference>
<dbReference type="InterPro" id="IPR027558">
    <property type="entry name" value="Pre_pil_HX9DG_C"/>
</dbReference>
<dbReference type="EMBL" id="CP036316">
    <property type="protein sequence ID" value="QDT66441.1"/>
    <property type="molecule type" value="Genomic_DNA"/>
</dbReference>
<dbReference type="PANTHER" id="PTHR30093">
    <property type="entry name" value="GENERAL SECRETION PATHWAY PROTEIN G"/>
    <property type="match status" value="1"/>
</dbReference>
<dbReference type="SUPFAM" id="SSF54523">
    <property type="entry name" value="Pili subunits"/>
    <property type="match status" value="1"/>
</dbReference>
<dbReference type="InterPro" id="IPR045584">
    <property type="entry name" value="Pilin-like"/>
</dbReference>
<reference evidence="3 4" key="1">
    <citation type="submission" date="2019-02" db="EMBL/GenBank/DDBJ databases">
        <title>Deep-cultivation of Planctomycetes and their phenomic and genomic characterization uncovers novel biology.</title>
        <authorList>
            <person name="Wiegand S."/>
            <person name="Jogler M."/>
            <person name="Boedeker C."/>
            <person name="Pinto D."/>
            <person name="Vollmers J."/>
            <person name="Rivas-Marin E."/>
            <person name="Kohn T."/>
            <person name="Peeters S.H."/>
            <person name="Heuer A."/>
            <person name="Rast P."/>
            <person name="Oberbeckmann S."/>
            <person name="Bunk B."/>
            <person name="Jeske O."/>
            <person name="Meyerdierks A."/>
            <person name="Storesund J.E."/>
            <person name="Kallscheuer N."/>
            <person name="Luecker S."/>
            <person name="Lage O.M."/>
            <person name="Pohl T."/>
            <person name="Merkel B.J."/>
            <person name="Hornburger P."/>
            <person name="Mueller R.-W."/>
            <person name="Bruemmer F."/>
            <person name="Labrenz M."/>
            <person name="Spormann A.M."/>
            <person name="Op den Camp H."/>
            <person name="Overmann J."/>
            <person name="Amann R."/>
            <person name="Jetten M.S.M."/>
            <person name="Mascher T."/>
            <person name="Medema M.H."/>
            <person name="Devos D.P."/>
            <person name="Kaster A.-K."/>
            <person name="Ovreas L."/>
            <person name="Rohde M."/>
            <person name="Galperin M.Y."/>
            <person name="Jogler C."/>
        </authorList>
    </citation>
    <scope>NUCLEOTIDE SEQUENCE [LARGE SCALE GENOMIC DNA]</scope>
    <source>
        <strain evidence="3 4">V22</strain>
    </source>
</reference>
<dbReference type="AlphaFoldDB" id="A0A517TDJ7"/>
<dbReference type="NCBIfam" id="TIGR04294">
    <property type="entry name" value="pre_pil_HX9DG"/>
    <property type="match status" value="1"/>
</dbReference>
<dbReference type="InterPro" id="IPR012902">
    <property type="entry name" value="N_methyl_site"/>
</dbReference>